<organism evidence="4 5">
    <name type="scientific">bacterium (Candidatus Ratteibacteria) CG23_combo_of_CG06-09_8_20_14_all_48_7</name>
    <dbReference type="NCBI Taxonomy" id="2014292"/>
    <lineage>
        <taxon>Bacteria</taxon>
        <taxon>Candidatus Ratteibacteria</taxon>
    </lineage>
</organism>
<keyword evidence="2 3" id="KW-0687">Ribonucleoprotein</keyword>
<dbReference type="Gene3D" id="3.30.1320.10">
    <property type="match status" value="1"/>
</dbReference>
<dbReference type="GO" id="GO:0015935">
    <property type="term" value="C:small ribosomal subunit"/>
    <property type="evidence" value="ECO:0007669"/>
    <property type="project" value="TreeGrafter"/>
</dbReference>
<dbReference type="NCBIfam" id="TIGR00002">
    <property type="entry name" value="S16"/>
    <property type="match status" value="1"/>
</dbReference>
<proteinExistence type="inferred from homology"/>
<protein>
    <recommendedName>
        <fullName evidence="3">Small ribosomal subunit protein bS16</fullName>
    </recommendedName>
</protein>
<accession>A0A2G9Y8A7</accession>
<dbReference type="PANTHER" id="PTHR12919:SF20">
    <property type="entry name" value="SMALL RIBOSOMAL SUBUNIT PROTEIN BS16M"/>
    <property type="match status" value="1"/>
</dbReference>
<evidence type="ECO:0000256" key="3">
    <source>
        <dbReference type="HAMAP-Rule" id="MF_00385"/>
    </source>
</evidence>
<evidence type="ECO:0000256" key="1">
    <source>
        <dbReference type="ARBA" id="ARBA00022980"/>
    </source>
</evidence>
<dbReference type="EMBL" id="PCRF01000284">
    <property type="protein sequence ID" value="PIP15446.1"/>
    <property type="molecule type" value="Genomic_DNA"/>
</dbReference>
<dbReference type="GO" id="GO:0005737">
    <property type="term" value="C:cytoplasm"/>
    <property type="evidence" value="ECO:0007669"/>
    <property type="project" value="UniProtKB-ARBA"/>
</dbReference>
<gene>
    <name evidence="3 4" type="primary">rpsP</name>
    <name evidence="4" type="ORF">COX46_05840</name>
</gene>
<reference evidence="4 5" key="1">
    <citation type="submission" date="2017-09" db="EMBL/GenBank/DDBJ databases">
        <title>Depth-based differentiation of microbial function through sediment-hosted aquifers and enrichment of novel symbionts in the deep terrestrial subsurface.</title>
        <authorList>
            <person name="Probst A.J."/>
            <person name="Ladd B."/>
            <person name="Jarett J.K."/>
            <person name="Geller-Mcgrath D.E."/>
            <person name="Sieber C.M."/>
            <person name="Emerson J.B."/>
            <person name="Anantharaman K."/>
            <person name="Thomas B.C."/>
            <person name="Malmstrom R."/>
            <person name="Stieglmeier M."/>
            <person name="Klingl A."/>
            <person name="Woyke T."/>
            <person name="Ryan C.M."/>
            <person name="Banfield J.F."/>
        </authorList>
    </citation>
    <scope>NUCLEOTIDE SEQUENCE [LARGE SCALE GENOMIC DNA]</scope>
    <source>
        <strain evidence="4">CG23_combo_of_CG06-09_8_20_14_all_48_7</strain>
    </source>
</reference>
<keyword evidence="1 3" id="KW-0689">Ribosomal protein</keyword>
<dbReference type="AlphaFoldDB" id="A0A2G9Y8A7"/>
<evidence type="ECO:0000313" key="5">
    <source>
        <dbReference type="Proteomes" id="UP000230392"/>
    </source>
</evidence>
<comment type="similarity">
    <text evidence="3">Belongs to the bacterial ribosomal protein bS16 family.</text>
</comment>
<dbReference type="Proteomes" id="UP000230392">
    <property type="component" value="Unassembled WGS sequence"/>
</dbReference>
<comment type="caution">
    <text evidence="4">The sequence shown here is derived from an EMBL/GenBank/DDBJ whole genome shotgun (WGS) entry which is preliminary data.</text>
</comment>
<dbReference type="GO" id="GO:0003735">
    <property type="term" value="F:structural constituent of ribosome"/>
    <property type="evidence" value="ECO:0007669"/>
    <property type="project" value="InterPro"/>
</dbReference>
<evidence type="ECO:0000313" key="4">
    <source>
        <dbReference type="EMBL" id="PIP15446.1"/>
    </source>
</evidence>
<sequence length="81" mass="9447">MAAKIRLKRVGKKNQPGYRIVVLDGRKDNQGDYLEYLGHYNNRMKPKILEINEERAKYWLKVGAQPSDTVKSLFKQKGILK</sequence>
<dbReference type="InterPro" id="IPR000307">
    <property type="entry name" value="Ribosomal_bS16"/>
</dbReference>
<dbReference type="HAMAP" id="MF_00385">
    <property type="entry name" value="Ribosomal_bS16"/>
    <property type="match status" value="1"/>
</dbReference>
<evidence type="ECO:0000256" key="2">
    <source>
        <dbReference type="ARBA" id="ARBA00023274"/>
    </source>
</evidence>
<dbReference type="GO" id="GO:0006412">
    <property type="term" value="P:translation"/>
    <property type="evidence" value="ECO:0007669"/>
    <property type="project" value="UniProtKB-UniRule"/>
</dbReference>
<dbReference type="PANTHER" id="PTHR12919">
    <property type="entry name" value="30S RIBOSOMAL PROTEIN S16"/>
    <property type="match status" value="1"/>
</dbReference>
<dbReference type="SUPFAM" id="SSF54565">
    <property type="entry name" value="Ribosomal protein S16"/>
    <property type="match status" value="1"/>
</dbReference>
<dbReference type="Pfam" id="PF00886">
    <property type="entry name" value="Ribosomal_S16"/>
    <property type="match status" value="1"/>
</dbReference>
<name>A0A2G9Y8A7_9BACT</name>
<dbReference type="InterPro" id="IPR023803">
    <property type="entry name" value="Ribosomal_bS16_dom_sf"/>
</dbReference>